<evidence type="ECO:0000313" key="2">
    <source>
        <dbReference type="EMBL" id="QDT41613.1"/>
    </source>
</evidence>
<organism evidence="2 3">
    <name type="scientific">Gimesia alba</name>
    <dbReference type="NCBI Taxonomy" id="2527973"/>
    <lineage>
        <taxon>Bacteria</taxon>
        <taxon>Pseudomonadati</taxon>
        <taxon>Planctomycetota</taxon>
        <taxon>Planctomycetia</taxon>
        <taxon>Planctomycetales</taxon>
        <taxon>Planctomycetaceae</taxon>
        <taxon>Gimesia</taxon>
    </lineage>
</organism>
<dbReference type="Pfam" id="PF09346">
    <property type="entry name" value="SMI1_KNR4"/>
    <property type="match status" value="1"/>
</dbReference>
<proteinExistence type="predicted"/>
<dbReference type="EMBL" id="CP036269">
    <property type="protein sequence ID" value="QDT41613.1"/>
    <property type="molecule type" value="Genomic_DNA"/>
</dbReference>
<keyword evidence="3" id="KW-1185">Reference proteome</keyword>
<reference evidence="2 3" key="1">
    <citation type="submission" date="2019-02" db="EMBL/GenBank/DDBJ databases">
        <title>Deep-cultivation of Planctomycetes and their phenomic and genomic characterization uncovers novel biology.</title>
        <authorList>
            <person name="Wiegand S."/>
            <person name="Jogler M."/>
            <person name="Boedeker C."/>
            <person name="Pinto D."/>
            <person name="Vollmers J."/>
            <person name="Rivas-Marin E."/>
            <person name="Kohn T."/>
            <person name="Peeters S.H."/>
            <person name="Heuer A."/>
            <person name="Rast P."/>
            <person name="Oberbeckmann S."/>
            <person name="Bunk B."/>
            <person name="Jeske O."/>
            <person name="Meyerdierks A."/>
            <person name="Storesund J.E."/>
            <person name="Kallscheuer N."/>
            <person name="Luecker S."/>
            <person name="Lage O.M."/>
            <person name="Pohl T."/>
            <person name="Merkel B.J."/>
            <person name="Hornburger P."/>
            <person name="Mueller R.-W."/>
            <person name="Bruemmer F."/>
            <person name="Labrenz M."/>
            <person name="Spormann A.M."/>
            <person name="Op den Camp H."/>
            <person name="Overmann J."/>
            <person name="Amann R."/>
            <person name="Jetten M.S.M."/>
            <person name="Mascher T."/>
            <person name="Medema M.H."/>
            <person name="Devos D.P."/>
            <person name="Kaster A.-K."/>
            <person name="Ovreas L."/>
            <person name="Rohde M."/>
            <person name="Galperin M.Y."/>
            <person name="Jogler C."/>
        </authorList>
    </citation>
    <scope>NUCLEOTIDE SEQUENCE [LARGE SCALE GENOMIC DNA]</scope>
    <source>
        <strain evidence="2 3">Pan241w</strain>
    </source>
</reference>
<dbReference type="InterPro" id="IPR037883">
    <property type="entry name" value="Knr4/Smi1-like_sf"/>
</dbReference>
<evidence type="ECO:0000259" key="1">
    <source>
        <dbReference type="Pfam" id="PF09346"/>
    </source>
</evidence>
<evidence type="ECO:0000313" key="3">
    <source>
        <dbReference type="Proteomes" id="UP000317171"/>
    </source>
</evidence>
<dbReference type="Proteomes" id="UP000317171">
    <property type="component" value="Chromosome"/>
</dbReference>
<dbReference type="RefSeq" id="WP_198000394.1">
    <property type="nucleotide sequence ID" value="NZ_CP036269.1"/>
</dbReference>
<dbReference type="SUPFAM" id="SSF160631">
    <property type="entry name" value="SMI1/KNR4-like"/>
    <property type="match status" value="1"/>
</dbReference>
<sequence length="208" mass="23971">MNNAEINLEYNLESLLPAVSLEDIHQFEIKTSNYFEQKIKLPDELIQQFLHYHGGIPGKQCFQSLDGKIRMICRFCNIFKPLGDERLPQPPIPSWRPGGASDVRLDYTIGFLLARFDYSDRLYESGGLLVPIAVIDTAGHNAREMSEMNLLCLDYRKPGEPSVVTWSFEMSWHDPEEIVKVADSFGEFLTRLFKHPDDFPITNECEHF</sequence>
<dbReference type="Gene3D" id="3.40.1580.10">
    <property type="entry name" value="SMI1/KNR4-like"/>
    <property type="match status" value="1"/>
</dbReference>
<accession>A0A517RCN7</accession>
<dbReference type="InterPro" id="IPR018958">
    <property type="entry name" value="Knr4/Smi1-like_dom"/>
</dbReference>
<dbReference type="AlphaFoldDB" id="A0A517RCN7"/>
<protein>
    <recommendedName>
        <fullName evidence="1">Knr4/Smi1-like domain-containing protein</fullName>
    </recommendedName>
</protein>
<name>A0A517RCN7_9PLAN</name>
<feature type="domain" description="Knr4/Smi1-like" evidence="1">
    <location>
        <begin position="38"/>
        <end position="190"/>
    </location>
</feature>
<dbReference type="KEGG" id="gaz:Pan241w_16760"/>
<gene>
    <name evidence="2" type="ORF">Pan241w_16760</name>
</gene>